<dbReference type="InterPro" id="IPR053078">
    <property type="entry name" value="TTF1-like"/>
</dbReference>
<reference evidence="4" key="1">
    <citation type="submission" date="2025-08" db="UniProtKB">
        <authorList>
            <consortium name="RefSeq"/>
        </authorList>
    </citation>
    <scope>IDENTIFICATION</scope>
</reference>
<dbReference type="Pfam" id="PF00249">
    <property type="entry name" value="Myb_DNA-binding"/>
    <property type="match status" value="1"/>
</dbReference>
<dbReference type="KEGG" id="cgob:115013421"/>
<dbReference type="PANTHER" id="PTHR46760">
    <property type="entry name" value="TRANSCRIPTION TERMINATION FACTOR 1"/>
    <property type="match status" value="1"/>
</dbReference>
<dbReference type="GO" id="GO:0006363">
    <property type="term" value="P:termination of RNA polymerase I transcription"/>
    <property type="evidence" value="ECO:0007669"/>
    <property type="project" value="TreeGrafter"/>
</dbReference>
<dbReference type="PROSITE" id="PS50090">
    <property type="entry name" value="MYB_LIKE"/>
    <property type="match status" value="1"/>
</dbReference>
<feature type="domain" description="Myb-like" evidence="1">
    <location>
        <begin position="9"/>
        <end position="84"/>
    </location>
</feature>
<evidence type="ECO:0000313" key="3">
    <source>
        <dbReference type="Proteomes" id="UP000504630"/>
    </source>
</evidence>
<protein>
    <submittedName>
        <fullName evidence="4">Transcription termination factor 1-like</fullName>
    </submittedName>
</protein>
<dbReference type="Proteomes" id="UP000504630">
    <property type="component" value="Chromosome 9"/>
</dbReference>
<name>A0A6J2QC95_COTGO</name>
<dbReference type="PROSITE" id="PS51294">
    <property type="entry name" value="HTH_MYB"/>
    <property type="match status" value="1"/>
</dbReference>
<evidence type="ECO:0000259" key="2">
    <source>
        <dbReference type="PROSITE" id="PS51294"/>
    </source>
</evidence>
<organism evidence="3 4">
    <name type="scientific">Cottoperca gobio</name>
    <name type="common">Frogmouth</name>
    <name type="synonym">Aphritis gobio</name>
    <dbReference type="NCBI Taxonomy" id="56716"/>
    <lineage>
        <taxon>Eukaryota</taxon>
        <taxon>Metazoa</taxon>
        <taxon>Chordata</taxon>
        <taxon>Craniata</taxon>
        <taxon>Vertebrata</taxon>
        <taxon>Euteleostomi</taxon>
        <taxon>Actinopterygii</taxon>
        <taxon>Neopterygii</taxon>
        <taxon>Teleostei</taxon>
        <taxon>Neoteleostei</taxon>
        <taxon>Acanthomorphata</taxon>
        <taxon>Eupercaria</taxon>
        <taxon>Perciformes</taxon>
        <taxon>Notothenioidei</taxon>
        <taxon>Bovichtidae</taxon>
        <taxon>Cottoperca</taxon>
    </lineage>
</organism>
<evidence type="ECO:0000313" key="4">
    <source>
        <dbReference type="RefSeq" id="XP_029295579.1"/>
    </source>
</evidence>
<dbReference type="Gene3D" id="1.10.10.60">
    <property type="entry name" value="Homeodomain-like"/>
    <property type="match status" value="2"/>
</dbReference>
<dbReference type="GO" id="GO:0005730">
    <property type="term" value="C:nucleolus"/>
    <property type="evidence" value="ECO:0007669"/>
    <property type="project" value="TreeGrafter"/>
</dbReference>
<gene>
    <name evidence="4" type="primary">LOC115013421</name>
</gene>
<dbReference type="RefSeq" id="XP_029295579.1">
    <property type="nucleotide sequence ID" value="XM_029439719.1"/>
</dbReference>
<sequence>MFDDKNYMGRFSEEEVRSLVKLQKIHGNDWSKISEKMDRSTCALEKRFAHIETSCVNNLPWKVISQQVKTRSWSQCRLKWYSLLKLKLSSGGSTFNRGPEGLEAKILLINTLYNMQVDDVADIDWDEVADTVGKVTPVCVQKSFHRMKVSRVPHWSSLSYGGEADEVQER</sequence>
<feature type="domain" description="HTH myb-type" evidence="2">
    <location>
        <begin position="61"/>
        <end position="88"/>
    </location>
</feature>
<dbReference type="GO" id="GO:0003682">
    <property type="term" value="F:chromatin binding"/>
    <property type="evidence" value="ECO:0007669"/>
    <property type="project" value="TreeGrafter"/>
</dbReference>
<dbReference type="GeneID" id="115013421"/>
<dbReference type="PANTHER" id="PTHR46760:SF1">
    <property type="entry name" value="TRANSCRIPTION TERMINATION FACTOR 1"/>
    <property type="match status" value="1"/>
</dbReference>
<proteinExistence type="predicted"/>
<keyword evidence="3" id="KW-1185">Reference proteome</keyword>
<dbReference type="SMART" id="SM00717">
    <property type="entry name" value="SANT"/>
    <property type="match status" value="1"/>
</dbReference>
<dbReference type="InParanoid" id="A0A6J2QC95"/>
<accession>A0A6J2QC95</accession>
<dbReference type="CDD" id="cd00167">
    <property type="entry name" value="SANT"/>
    <property type="match status" value="1"/>
</dbReference>
<evidence type="ECO:0000259" key="1">
    <source>
        <dbReference type="PROSITE" id="PS50090"/>
    </source>
</evidence>
<dbReference type="SUPFAM" id="SSF46689">
    <property type="entry name" value="Homeodomain-like"/>
    <property type="match status" value="2"/>
</dbReference>
<dbReference type="OrthoDB" id="5812619at2759"/>
<dbReference type="InterPro" id="IPR009057">
    <property type="entry name" value="Homeodomain-like_sf"/>
</dbReference>
<dbReference type="AlphaFoldDB" id="A0A6J2QC95"/>
<dbReference type="InterPro" id="IPR017930">
    <property type="entry name" value="Myb_dom"/>
</dbReference>
<dbReference type="InterPro" id="IPR001005">
    <property type="entry name" value="SANT/Myb"/>
</dbReference>